<gene>
    <name evidence="1" type="ORF">LSALG_LOCUS40910</name>
</gene>
<evidence type="ECO:0000313" key="2">
    <source>
        <dbReference type="Proteomes" id="UP001177003"/>
    </source>
</evidence>
<protein>
    <submittedName>
        <fullName evidence="1">Uncharacterized protein</fullName>
    </submittedName>
</protein>
<dbReference type="AlphaFoldDB" id="A0AA36A0P5"/>
<accession>A0AA36A0P5</accession>
<reference evidence="1" key="1">
    <citation type="submission" date="2023-04" db="EMBL/GenBank/DDBJ databases">
        <authorList>
            <person name="Vijverberg K."/>
            <person name="Xiong W."/>
            <person name="Schranz E."/>
        </authorList>
    </citation>
    <scope>NUCLEOTIDE SEQUENCE</scope>
</reference>
<dbReference type="EMBL" id="OX465085">
    <property type="protein sequence ID" value="CAI9302420.1"/>
    <property type="molecule type" value="Genomic_DNA"/>
</dbReference>
<evidence type="ECO:0000313" key="1">
    <source>
        <dbReference type="EMBL" id="CAI9302420.1"/>
    </source>
</evidence>
<dbReference type="Proteomes" id="UP001177003">
    <property type="component" value="Chromosome 9"/>
</dbReference>
<keyword evidence="2" id="KW-1185">Reference proteome</keyword>
<organism evidence="1 2">
    <name type="scientific">Lactuca saligna</name>
    <name type="common">Willowleaf lettuce</name>
    <dbReference type="NCBI Taxonomy" id="75948"/>
    <lineage>
        <taxon>Eukaryota</taxon>
        <taxon>Viridiplantae</taxon>
        <taxon>Streptophyta</taxon>
        <taxon>Embryophyta</taxon>
        <taxon>Tracheophyta</taxon>
        <taxon>Spermatophyta</taxon>
        <taxon>Magnoliopsida</taxon>
        <taxon>eudicotyledons</taxon>
        <taxon>Gunneridae</taxon>
        <taxon>Pentapetalae</taxon>
        <taxon>asterids</taxon>
        <taxon>campanulids</taxon>
        <taxon>Asterales</taxon>
        <taxon>Asteraceae</taxon>
        <taxon>Cichorioideae</taxon>
        <taxon>Cichorieae</taxon>
        <taxon>Lactucinae</taxon>
        <taxon>Lactuca</taxon>
    </lineage>
</organism>
<sequence>MMIGLTIPLFPSESGVDQLVRSTLLSSNTKQSTQAYITPKQLKFRRLLKVLWWLSLVMILVDTPSWIMKHGFGSVLIQRSFWKEHPKRLEYLTGYDLVVVMSKEFATAFPVHTFISPVVDLLIKNGRNGKNNGKVCV</sequence>
<proteinExistence type="predicted"/>
<name>A0AA36A0P5_LACSI</name>